<organism evidence="1 2">
    <name type="scientific">Halarchaeum salinum</name>
    <dbReference type="NCBI Taxonomy" id="489912"/>
    <lineage>
        <taxon>Archaea</taxon>
        <taxon>Methanobacteriati</taxon>
        <taxon>Methanobacteriota</taxon>
        <taxon>Stenosarchaea group</taxon>
        <taxon>Halobacteria</taxon>
        <taxon>Halobacteriales</taxon>
        <taxon>Halobacteriaceae</taxon>
    </lineage>
</organism>
<reference evidence="1 2" key="1">
    <citation type="journal article" date="2019" name="Int. J. Syst. Evol. Microbiol.">
        <title>The Global Catalogue of Microorganisms (GCM) 10K type strain sequencing project: providing services to taxonomists for standard genome sequencing and annotation.</title>
        <authorList>
            <consortium name="The Broad Institute Genomics Platform"/>
            <consortium name="The Broad Institute Genome Sequencing Center for Infectious Disease"/>
            <person name="Wu L."/>
            <person name="Ma J."/>
        </authorList>
    </citation>
    <scope>NUCLEOTIDE SEQUENCE [LARGE SCALE GENOMIC DNA]</scope>
    <source>
        <strain evidence="1 2">JCM 16330</strain>
    </source>
</reference>
<comment type="caution">
    <text evidence="1">The sequence shown here is derived from an EMBL/GenBank/DDBJ whole genome shotgun (WGS) entry which is preliminary data.</text>
</comment>
<dbReference type="PANTHER" id="PTHR33252:SF2">
    <property type="entry name" value="TRANSPOSASE IS4-LIKE DOMAIN-CONTAINING PROTEIN"/>
    <property type="match status" value="1"/>
</dbReference>
<protein>
    <recommendedName>
        <fullName evidence="3">Transposase</fullName>
    </recommendedName>
</protein>
<gene>
    <name evidence="1" type="ORF">GCM10009066_10250</name>
</gene>
<dbReference type="EMBL" id="BAAABL010000040">
    <property type="protein sequence ID" value="GAA0297938.1"/>
    <property type="molecule type" value="Genomic_DNA"/>
</dbReference>
<name>A0AAV3S6H8_9EURY</name>
<dbReference type="PANTHER" id="PTHR33252">
    <property type="entry name" value="THIRD ORF IN TRANSPOSON ISC1160"/>
    <property type="match status" value="1"/>
</dbReference>
<keyword evidence="2" id="KW-1185">Reference proteome</keyword>
<dbReference type="Proteomes" id="UP001500837">
    <property type="component" value="Unassembled WGS sequence"/>
</dbReference>
<accession>A0AAV3S6H8</accession>
<proteinExistence type="predicted"/>
<evidence type="ECO:0000313" key="1">
    <source>
        <dbReference type="EMBL" id="GAA0297938.1"/>
    </source>
</evidence>
<evidence type="ECO:0008006" key="3">
    <source>
        <dbReference type="Google" id="ProtNLM"/>
    </source>
</evidence>
<sequence length="61" mass="6974">MACHGYAVDAPFIETPREARYHYAKRFGIEASYRLSEHSLTTISTRDPAVRLLYMVVSLVL</sequence>
<dbReference type="AlphaFoldDB" id="A0AAV3S6H8"/>
<evidence type="ECO:0000313" key="2">
    <source>
        <dbReference type="Proteomes" id="UP001500837"/>
    </source>
</evidence>